<organism evidence="2 3">
    <name type="scientific">Pseudochrobactrum asaccharolyticum</name>
    <dbReference type="NCBI Taxonomy" id="354351"/>
    <lineage>
        <taxon>Bacteria</taxon>
        <taxon>Pseudomonadati</taxon>
        <taxon>Pseudomonadota</taxon>
        <taxon>Alphaproteobacteria</taxon>
        <taxon>Hyphomicrobiales</taxon>
        <taxon>Brucellaceae</taxon>
        <taxon>Pseudochrobactrum</taxon>
    </lineage>
</organism>
<sequence>MSLETVFERLVIRIEEMEASIRRMSIARNNLFREGEVVEVDYDNGTVVVEAMGIRSSSVPWVEQSGAINEWTPPSVGQRMVLVSPDGDMGMGFALKGGFTDNTPAPHNKGSEKRVTIGGAVVTQTADGMFIQVGGAKLSFTEDGMNIDVGGSTFSFTGVGFEQSGGVQKHNDKNVGSDHIHGGVERGGSNTSGPAN</sequence>
<dbReference type="InterPro" id="IPR037026">
    <property type="entry name" value="Vgr_OB-fold_dom_sf"/>
</dbReference>
<dbReference type="AlphaFoldDB" id="A0A366DKA3"/>
<dbReference type="EMBL" id="QNRH01000013">
    <property type="protein sequence ID" value="RBO90512.1"/>
    <property type="molecule type" value="Genomic_DNA"/>
</dbReference>
<feature type="region of interest" description="Disordered" evidence="1">
    <location>
        <begin position="165"/>
        <end position="196"/>
    </location>
</feature>
<dbReference type="Proteomes" id="UP000252893">
    <property type="component" value="Unassembled WGS sequence"/>
</dbReference>
<evidence type="ECO:0000313" key="3">
    <source>
        <dbReference type="Proteomes" id="UP000252893"/>
    </source>
</evidence>
<keyword evidence="3" id="KW-1185">Reference proteome</keyword>
<name>A0A366DKA3_9HYPH</name>
<feature type="compositionally biased region" description="Basic and acidic residues" evidence="1">
    <location>
        <begin position="169"/>
        <end position="184"/>
    </location>
</feature>
<dbReference type="Pfam" id="PF18946">
    <property type="entry name" value="Apex"/>
    <property type="match status" value="1"/>
</dbReference>
<proteinExistence type="predicted"/>
<comment type="caution">
    <text evidence="2">The sequence shown here is derived from an EMBL/GenBank/DDBJ whole genome shotgun (WGS) entry which is preliminary data.</text>
</comment>
<evidence type="ECO:0000313" key="2">
    <source>
        <dbReference type="EMBL" id="RBO90512.1"/>
    </source>
</evidence>
<reference evidence="2 3" key="1">
    <citation type="submission" date="2018-06" db="EMBL/GenBank/DDBJ databases">
        <title>Genomic Encyclopedia of Type Strains, Phase IV (KMG-IV): sequencing the most valuable type-strain genomes for metagenomic binning, comparative biology and taxonomic classification.</title>
        <authorList>
            <person name="Goeker M."/>
        </authorList>
    </citation>
    <scope>NUCLEOTIDE SEQUENCE [LARGE SCALE GENOMIC DNA]</scope>
    <source>
        <strain evidence="2 3">DSM 25619</strain>
    </source>
</reference>
<evidence type="ECO:0000256" key="1">
    <source>
        <dbReference type="SAM" id="MobiDB-lite"/>
    </source>
</evidence>
<protein>
    <submittedName>
        <fullName evidence="2">Phage baseplate assembly protein V</fullName>
    </submittedName>
</protein>
<dbReference type="RefSeq" id="WP_113946261.1">
    <property type="nucleotide sequence ID" value="NZ_JBHEEG010000005.1"/>
</dbReference>
<gene>
    <name evidence="2" type="ORF">DFR47_11373</name>
</gene>
<accession>A0A366DKA3</accession>
<dbReference type="Gene3D" id="2.40.50.230">
    <property type="entry name" value="Gp5 N-terminal domain"/>
    <property type="match status" value="1"/>
</dbReference>
<dbReference type="InterPro" id="IPR044033">
    <property type="entry name" value="GpV-like_apex"/>
</dbReference>
<dbReference type="OrthoDB" id="7852340at2"/>